<gene>
    <name evidence="2" type="ORF">DVT68_19580</name>
</gene>
<name>A0A370K2Q4_9GAMM</name>
<feature type="transmembrane region" description="Helical" evidence="1">
    <location>
        <begin position="71"/>
        <end position="88"/>
    </location>
</feature>
<evidence type="ECO:0000313" key="2">
    <source>
        <dbReference type="EMBL" id="RDI96924.1"/>
    </source>
</evidence>
<evidence type="ECO:0000256" key="1">
    <source>
        <dbReference type="SAM" id="Phobius"/>
    </source>
</evidence>
<proteinExistence type="predicted"/>
<dbReference type="AlphaFoldDB" id="A0A370K2Q4"/>
<protein>
    <submittedName>
        <fullName evidence="2">Uncharacterized protein</fullName>
    </submittedName>
</protein>
<sequence length="117" mass="12204">MGMAGTSSWNAPVACAGLAAVIGLLIRFPLLWRMTETGEVSLLKALPVVVGALSLLIGSLALLWRRQGWGRLFMVAAIALLAAMFGLTGVLFSVWLWLGMLAALGGAAIGLRSKPAL</sequence>
<organism evidence="2 3">
    <name type="scientific">Dyella solisilvae</name>
    <dbReference type="NCBI Taxonomy" id="1920168"/>
    <lineage>
        <taxon>Bacteria</taxon>
        <taxon>Pseudomonadati</taxon>
        <taxon>Pseudomonadota</taxon>
        <taxon>Gammaproteobacteria</taxon>
        <taxon>Lysobacterales</taxon>
        <taxon>Rhodanobacteraceae</taxon>
        <taxon>Dyella</taxon>
    </lineage>
</organism>
<feature type="transmembrane region" description="Helical" evidence="1">
    <location>
        <begin position="12"/>
        <end position="30"/>
    </location>
</feature>
<evidence type="ECO:0000313" key="3">
    <source>
        <dbReference type="Proteomes" id="UP000254711"/>
    </source>
</evidence>
<feature type="transmembrane region" description="Helical" evidence="1">
    <location>
        <begin position="42"/>
        <end position="64"/>
    </location>
</feature>
<keyword evidence="1" id="KW-0812">Transmembrane</keyword>
<keyword evidence="1" id="KW-0472">Membrane</keyword>
<dbReference type="EMBL" id="QQSY01000009">
    <property type="protein sequence ID" value="RDI96924.1"/>
    <property type="molecule type" value="Genomic_DNA"/>
</dbReference>
<dbReference type="Proteomes" id="UP000254711">
    <property type="component" value="Unassembled WGS sequence"/>
</dbReference>
<reference evidence="2 3" key="1">
    <citation type="submission" date="2018-07" db="EMBL/GenBank/DDBJ databases">
        <title>Dyella solisilvae sp. nov., isolated from the pine and broad-leaved mixed forest soil.</title>
        <authorList>
            <person name="Gao Z."/>
            <person name="Qiu L."/>
        </authorList>
    </citation>
    <scope>NUCLEOTIDE SEQUENCE [LARGE SCALE GENOMIC DNA]</scope>
    <source>
        <strain evidence="2 3">DHG54</strain>
    </source>
</reference>
<accession>A0A370K2Q4</accession>
<keyword evidence="3" id="KW-1185">Reference proteome</keyword>
<comment type="caution">
    <text evidence="2">The sequence shown here is derived from an EMBL/GenBank/DDBJ whole genome shotgun (WGS) entry which is preliminary data.</text>
</comment>
<keyword evidence="1" id="KW-1133">Transmembrane helix</keyword>